<dbReference type="EMBL" id="JBHTIR010003066">
    <property type="protein sequence ID" value="MFD0854618.1"/>
    <property type="molecule type" value="Genomic_DNA"/>
</dbReference>
<dbReference type="Pfam" id="PF22669">
    <property type="entry name" value="Exo_endo_phos2"/>
    <property type="match status" value="1"/>
</dbReference>
<evidence type="ECO:0000259" key="1">
    <source>
        <dbReference type="Pfam" id="PF22669"/>
    </source>
</evidence>
<dbReference type="Proteomes" id="UP001597083">
    <property type="component" value="Unassembled WGS sequence"/>
</dbReference>
<evidence type="ECO:0000313" key="3">
    <source>
        <dbReference type="Proteomes" id="UP001597083"/>
    </source>
</evidence>
<keyword evidence="3" id="KW-1185">Reference proteome</keyword>
<protein>
    <submittedName>
        <fullName evidence="2">Endonuclease</fullName>
    </submittedName>
</protein>
<dbReference type="InterPro" id="IPR000300">
    <property type="entry name" value="IPPc"/>
</dbReference>
<accession>A0ABW3CJN6</accession>
<dbReference type="InterPro" id="IPR038772">
    <property type="entry name" value="Sph/SMPD2-like"/>
</dbReference>
<name>A0ABW3CJN6_9ACTN</name>
<keyword evidence="2" id="KW-0378">Hydrolase</keyword>
<evidence type="ECO:0000313" key="2">
    <source>
        <dbReference type="EMBL" id="MFD0854618.1"/>
    </source>
</evidence>
<feature type="non-terminal residue" evidence="2">
    <location>
        <position position="1"/>
    </location>
</feature>
<comment type="caution">
    <text evidence="2">The sequence shown here is derived from an EMBL/GenBank/DDBJ whole genome shotgun (WGS) entry which is preliminary data.</text>
</comment>
<keyword evidence="2" id="KW-0540">Nuclease</keyword>
<feature type="domain" description="Inositol polyphosphate-related phosphatase" evidence="1">
    <location>
        <begin position="51"/>
        <end position="198"/>
    </location>
</feature>
<reference evidence="3" key="1">
    <citation type="journal article" date="2019" name="Int. J. Syst. Evol. Microbiol.">
        <title>The Global Catalogue of Microorganisms (GCM) 10K type strain sequencing project: providing services to taxonomists for standard genome sequencing and annotation.</title>
        <authorList>
            <consortium name="The Broad Institute Genomics Platform"/>
            <consortium name="The Broad Institute Genome Sequencing Center for Infectious Disease"/>
            <person name="Wu L."/>
            <person name="Ma J."/>
        </authorList>
    </citation>
    <scope>NUCLEOTIDE SEQUENCE [LARGE SCALE GENOMIC DNA]</scope>
    <source>
        <strain evidence="3">JCM 31696</strain>
    </source>
</reference>
<feature type="non-terminal residue" evidence="2">
    <location>
        <position position="304"/>
    </location>
</feature>
<dbReference type="PANTHER" id="PTHR16320">
    <property type="entry name" value="SPHINGOMYELINASE FAMILY MEMBER"/>
    <property type="match status" value="1"/>
</dbReference>
<gene>
    <name evidence="2" type="ORF">ACFQ07_20440</name>
</gene>
<dbReference type="SUPFAM" id="SSF56219">
    <property type="entry name" value="DNase I-like"/>
    <property type="match status" value="1"/>
</dbReference>
<keyword evidence="2" id="KW-0255">Endonuclease</keyword>
<proteinExistence type="predicted"/>
<dbReference type="GO" id="GO:0004519">
    <property type="term" value="F:endonuclease activity"/>
    <property type="evidence" value="ECO:0007669"/>
    <property type="project" value="UniProtKB-KW"/>
</dbReference>
<dbReference type="InterPro" id="IPR036691">
    <property type="entry name" value="Endo/exonu/phosph_ase_sf"/>
</dbReference>
<dbReference type="PANTHER" id="PTHR16320:SF1">
    <property type="entry name" value="SPHINGOMYELINASE DDB_G0288017"/>
    <property type="match status" value="1"/>
</dbReference>
<organism evidence="2 3">
    <name type="scientific">Actinomadura adrarensis</name>
    <dbReference type="NCBI Taxonomy" id="1819600"/>
    <lineage>
        <taxon>Bacteria</taxon>
        <taxon>Bacillati</taxon>
        <taxon>Actinomycetota</taxon>
        <taxon>Actinomycetes</taxon>
        <taxon>Streptosporangiales</taxon>
        <taxon>Thermomonosporaceae</taxon>
        <taxon>Actinomadura</taxon>
    </lineage>
</organism>
<dbReference type="Gene3D" id="3.60.10.10">
    <property type="entry name" value="Endonuclease/exonuclease/phosphatase"/>
    <property type="match status" value="1"/>
</dbReference>
<sequence length="304" mass="32451">ALGTSTAAHADSPASGSFRALTYNIAGLPEGLSSAPTPRQSATTTIGERLGGFDVINVQEDFNYHAYLYAADDHPYRTPTSGGAPFGSGLNSLHNQPYSDLHRVTWDDCYIGSADCLTPKGFTFHRVRLGEGVYLDVYNLHADAGSLAQDEAARRANHAQLTSYIRSQSVGNAVLVMGDTNTRYTRAGDRIAQFAADNGLTDVWVQRVRGGNAPVQGTPDLGCPGANPGVQCEVVDKILYRSSRFLTLNATSYENLDADFRAADGRALSDHFPIAANFTWTRNPAYQASDQFGGAGGGSFTDIG</sequence>